<accession>W2L842</accession>
<organism evidence="1">
    <name type="scientific">Phytophthora nicotianae</name>
    <name type="common">Potato buckeye rot agent</name>
    <name type="synonym">Phytophthora parasitica</name>
    <dbReference type="NCBI Taxonomy" id="4792"/>
    <lineage>
        <taxon>Eukaryota</taxon>
        <taxon>Sar</taxon>
        <taxon>Stramenopiles</taxon>
        <taxon>Oomycota</taxon>
        <taxon>Peronosporomycetes</taxon>
        <taxon>Peronosporales</taxon>
        <taxon>Peronosporaceae</taxon>
        <taxon>Phytophthora</taxon>
    </lineage>
</organism>
<evidence type="ECO:0000313" key="1">
    <source>
        <dbReference type="EMBL" id="ETL92974.1"/>
    </source>
</evidence>
<dbReference type="OrthoDB" id="89078at2759"/>
<protein>
    <submittedName>
        <fullName evidence="1">Uncharacterized protein</fullName>
    </submittedName>
</protein>
<dbReference type="VEuPathDB" id="FungiDB:PPTG_12218"/>
<reference evidence="1" key="1">
    <citation type="submission" date="2013-11" db="EMBL/GenBank/DDBJ databases">
        <title>The Genome Sequence of Phytophthora parasitica CHvinca01.</title>
        <authorList>
            <consortium name="The Broad Institute Genomics Platform"/>
            <person name="Russ C."/>
            <person name="Tyler B."/>
            <person name="Panabieres F."/>
            <person name="Shan W."/>
            <person name="Tripathy S."/>
            <person name="Grunwald N."/>
            <person name="Machado M."/>
            <person name="Johnson C.S."/>
            <person name="Arredondo F."/>
            <person name="Hong C."/>
            <person name="Coffey M."/>
            <person name="Young S.K."/>
            <person name="Zeng Q."/>
            <person name="Gargeya S."/>
            <person name="Fitzgerald M."/>
            <person name="Abouelleil A."/>
            <person name="Alvarado L."/>
            <person name="Chapman S.B."/>
            <person name="Gainer-Dewar J."/>
            <person name="Goldberg J."/>
            <person name="Griggs A."/>
            <person name="Gujja S."/>
            <person name="Hansen M."/>
            <person name="Howarth C."/>
            <person name="Imamovic A."/>
            <person name="Ireland A."/>
            <person name="Larimer J."/>
            <person name="McCowan C."/>
            <person name="Murphy C."/>
            <person name="Pearson M."/>
            <person name="Poon T.W."/>
            <person name="Priest M."/>
            <person name="Roberts A."/>
            <person name="Saif S."/>
            <person name="Shea T."/>
            <person name="Sykes S."/>
            <person name="Wortman J."/>
            <person name="Nusbaum C."/>
            <person name="Birren B."/>
        </authorList>
    </citation>
    <scope>NUCLEOTIDE SEQUENCE [LARGE SCALE GENOMIC DNA]</scope>
    <source>
        <strain evidence="1">CHvinca01</strain>
    </source>
</reference>
<proteinExistence type="predicted"/>
<gene>
    <name evidence="1" type="ORF">L917_08778</name>
</gene>
<dbReference type="EMBL" id="KI679723">
    <property type="protein sequence ID" value="ETL92974.1"/>
    <property type="molecule type" value="Genomic_DNA"/>
</dbReference>
<sequence>MGEEPKSMGSLFVSGFCVRTQRGETGSLPRDVTTSHLPHHAISLSAAPLKSKEEAPVVRAPSLLPIWKNPSSSTIVSKARIKTFLSLSHEVIFDAPYGEKTDLRMQLLERAAEHCISLIDLRLVNKMARHCALSVAPVIRTELMSYGT</sequence>
<name>W2L842_PHYNI</name>
<dbReference type="AlphaFoldDB" id="W2L842"/>
<dbReference type="Proteomes" id="UP000054423">
    <property type="component" value="Unassembled WGS sequence"/>
</dbReference>